<evidence type="ECO:0000256" key="9">
    <source>
        <dbReference type="ARBA" id="ARBA00025628"/>
    </source>
</evidence>
<comment type="pathway">
    <text evidence="1">Porphyrin-containing compound metabolism; protoporphyrin-IX biosynthesis; coproporphyrinogen-III from 5-aminolevulinate: step 1/4.</text>
</comment>
<keyword evidence="14" id="KW-1185">Reference proteome</keyword>
<dbReference type="GO" id="GO:0004655">
    <property type="term" value="F:porphobilinogen synthase activity"/>
    <property type="evidence" value="ECO:0007669"/>
    <property type="project" value="UniProtKB-EC"/>
</dbReference>
<evidence type="ECO:0000256" key="4">
    <source>
        <dbReference type="ARBA" id="ARBA00012053"/>
    </source>
</evidence>
<dbReference type="Gene3D" id="3.20.20.70">
    <property type="entry name" value="Aldolase class I"/>
    <property type="match status" value="1"/>
</dbReference>
<organism evidence="13 14">
    <name type="scientific">Salininema proteolyticum</name>
    <dbReference type="NCBI Taxonomy" id="1607685"/>
    <lineage>
        <taxon>Bacteria</taxon>
        <taxon>Bacillati</taxon>
        <taxon>Actinomycetota</taxon>
        <taxon>Actinomycetes</taxon>
        <taxon>Glycomycetales</taxon>
        <taxon>Glycomycetaceae</taxon>
        <taxon>Salininema</taxon>
    </lineage>
</organism>
<dbReference type="EMBL" id="JBHSDK010000028">
    <property type="protein sequence ID" value="MFC4337238.1"/>
    <property type="molecule type" value="Genomic_DNA"/>
</dbReference>
<evidence type="ECO:0000313" key="13">
    <source>
        <dbReference type="EMBL" id="MFC4337238.1"/>
    </source>
</evidence>
<gene>
    <name evidence="13" type="primary">hemB</name>
    <name evidence="13" type="ORF">ACFPET_18715</name>
</gene>
<evidence type="ECO:0000256" key="10">
    <source>
        <dbReference type="ARBA" id="ARBA00047651"/>
    </source>
</evidence>
<dbReference type="PIRSF" id="PIRSF001415">
    <property type="entry name" value="Porphbilin_synth"/>
    <property type="match status" value="1"/>
</dbReference>
<comment type="function">
    <text evidence="9">Catalyzes an early step in the biosynthesis of tetrapyrroles. Binds two molecules of 5-aminolevulinate per subunit, each at a distinct site, and catalyzes their condensation to form porphobilinogen.</text>
</comment>
<evidence type="ECO:0000256" key="7">
    <source>
        <dbReference type="ARBA" id="ARBA00023239"/>
    </source>
</evidence>
<dbReference type="EC" id="4.2.1.24" evidence="4 11"/>
<dbReference type="SMART" id="SM01004">
    <property type="entry name" value="ALAD"/>
    <property type="match status" value="1"/>
</dbReference>
<dbReference type="InterPro" id="IPR013785">
    <property type="entry name" value="Aldolase_TIM"/>
</dbReference>
<dbReference type="PRINTS" id="PR00144">
    <property type="entry name" value="DALDHYDRTASE"/>
</dbReference>
<dbReference type="NCBIfam" id="NF006762">
    <property type="entry name" value="PRK09283.1"/>
    <property type="match status" value="1"/>
</dbReference>
<evidence type="ECO:0000256" key="11">
    <source>
        <dbReference type="RuleBase" id="RU000515"/>
    </source>
</evidence>
<proteinExistence type="inferred from homology"/>
<evidence type="ECO:0000256" key="12">
    <source>
        <dbReference type="RuleBase" id="RU004161"/>
    </source>
</evidence>
<dbReference type="Pfam" id="PF00490">
    <property type="entry name" value="ALAD"/>
    <property type="match status" value="1"/>
</dbReference>
<keyword evidence="7 11" id="KW-0456">Lyase</keyword>
<evidence type="ECO:0000256" key="2">
    <source>
        <dbReference type="ARBA" id="ARBA00008055"/>
    </source>
</evidence>
<comment type="subunit">
    <text evidence="3 11">Homooctamer.</text>
</comment>
<reference evidence="14" key="1">
    <citation type="journal article" date="2019" name="Int. J. Syst. Evol. Microbiol.">
        <title>The Global Catalogue of Microorganisms (GCM) 10K type strain sequencing project: providing services to taxonomists for standard genome sequencing and annotation.</title>
        <authorList>
            <consortium name="The Broad Institute Genomics Platform"/>
            <consortium name="The Broad Institute Genome Sequencing Center for Infectious Disease"/>
            <person name="Wu L."/>
            <person name="Ma J."/>
        </authorList>
    </citation>
    <scope>NUCLEOTIDE SEQUENCE [LARGE SCALE GENOMIC DNA]</scope>
    <source>
        <strain evidence="14">IBRC-M 10908</strain>
    </source>
</reference>
<evidence type="ECO:0000256" key="5">
    <source>
        <dbReference type="ARBA" id="ARBA00020771"/>
    </source>
</evidence>
<dbReference type="InterPro" id="IPR030656">
    <property type="entry name" value="ALAD_AS"/>
</dbReference>
<comment type="catalytic activity">
    <reaction evidence="10 11">
        <text>2 5-aminolevulinate = porphobilinogen + 2 H2O + H(+)</text>
        <dbReference type="Rhea" id="RHEA:24064"/>
        <dbReference type="ChEBI" id="CHEBI:15377"/>
        <dbReference type="ChEBI" id="CHEBI:15378"/>
        <dbReference type="ChEBI" id="CHEBI:58126"/>
        <dbReference type="ChEBI" id="CHEBI:356416"/>
        <dbReference type="EC" id="4.2.1.24"/>
    </reaction>
</comment>
<dbReference type="RefSeq" id="WP_380624019.1">
    <property type="nucleotide sequence ID" value="NZ_JBHSDK010000028.1"/>
</dbReference>
<keyword evidence="8 11" id="KW-0627">Porphyrin biosynthesis</keyword>
<dbReference type="CDD" id="cd00384">
    <property type="entry name" value="ALAD_PBGS"/>
    <property type="match status" value="1"/>
</dbReference>
<name>A0ABV8U3H5_9ACTN</name>
<evidence type="ECO:0000256" key="3">
    <source>
        <dbReference type="ARBA" id="ARBA00011823"/>
    </source>
</evidence>
<evidence type="ECO:0000256" key="1">
    <source>
        <dbReference type="ARBA" id="ARBA00004694"/>
    </source>
</evidence>
<dbReference type="SUPFAM" id="SSF51569">
    <property type="entry name" value="Aldolase"/>
    <property type="match status" value="1"/>
</dbReference>
<dbReference type="PANTHER" id="PTHR11458">
    <property type="entry name" value="DELTA-AMINOLEVULINIC ACID DEHYDRATASE"/>
    <property type="match status" value="1"/>
</dbReference>
<accession>A0ABV8U3H5</accession>
<evidence type="ECO:0000313" key="14">
    <source>
        <dbReference type="Proteomes" id="UP001595823"/>
    </source>
</evidence>
<dbReference type="Proteomes" id="UP001595823">
    <property type="component" value="Unassembled WGS sequence"/>
</dbReference>
<comment type="similarity">
    <text evidence="2 12">Belongs to the ALAD family.</text>
</comment>
<sequence>MSFPAHRPRRLRRTPGLRRLVAETRLHPADLVLPVFVNEDLTARRPISSLPGVHQETLSSVVDLAAEALDAGVGGIMPFAIPTVRDAVGSQATAPDGVLARTTAAIKDKVGDDLVVIPDLCLDEFTDHGHCGVLTDDGAVDNDATLERYAAMGVVLGNAGADLLGASGMMDGQIGHVRAALDEAGLKDTGLLAYAAKYSSAFYGPFREAVDSQLQGDRRTYQQNSANAVEALHEIDLDAAEGADIVMVKPGLPYLDIVAAAAERVALPVAVYQVSGEYAQIKAAAERGWIDGDAAMDEALLSMKRAGASMIATYAAVDVAQRIR</sequence>
<evidence type="ECO:0000256" key="8">
    <source>
        <dbReference type="ARBA" id="ARBA00023244"/>
    </source>
</evidence>
<dbReference type="PROSITE" id="PS00169">
    <property type="entry name" value="D_ALA_DEHYDRATASE"/>
    <property type="match status" value="1"/>
</dbReference>
<comment type="caution">
    <text evidence="13">The sequence shown here is derived from an EMBL/GenBank/DDBJ whole genome shotgun (WGS) entry which is preliminary data.</text>
</comment>
<dbReference type="PANTHER" id="PTHR11458:SF0">
    <property type="entry name" value="DELTA-AMINOLEVULINIC ACID DEHYDRATASE"/>
    <property type="match status" value="1"/>
</dbReference>
<protein>
    <recommendedName>
        <fullName evidence="5 11">Delta-aminolevulinic acid dehydratase</fullName>
        <ecNumber evidence="4 11">4.2.1.24</ecNumber>
    </recommendedName>
</protein>
<dbReference type="InterPro" id="IPR001731">
    <property type="entry name" value="ALAD"/>
</dbReference>
<keyword evidence="6" id="KW-0350">Heme biosynthesis</keyword>
<evidence type="ECO:0000256" key="6">
    <source>
        <dbReference type="ARBA" id="ARBA00023133"/>
    </source>
</evidence>